<dbReference type="EMBL" id="GBRH01216480">
    <property type="protein sequence ID" value="JAD81415.1"/>
    <property type="molecule type" value="Transcribed_RNA"/>
</dbReference>
<reference evidence="1" key="2">
    <citation type="journal article" date="2015" name="Data Brief">
        <title>Shoot transcriptome of the giant reed, Arundo donax.</title>
        <authorList>
            <person name="Barrero R.A."/>
            <person name="Guerrero F.D."/>
            <person name="Moolhuijzen P."/>
            <person name="Goolsby J.A."/>
            <person name="Tidwell J."/>
            <person name="Bellgard S.E."/>
            <person name="Bellgard M.I."/>
        </authorList>
    </citation>
    <scope>NUCLEOTIDE SEQUENCE</scope>
    <source>
        <tissue evidence="1">Shoot tissue taken approximately 20 cm above the soil surface</tissue>
    </source>
</reference>
<sequence length="45" mass="5038">MVIPDDHAHPGLEIDYLTCSAYCREDAESMTPQVNNYHGDPCPCK</sequence>
<protein>
    <submittedName>
        <fullName evidence="1">Uncharacterized protein</fullName>
    </submittedName>
</protein>
<reference evidence="1" key="1">
    <citation type="submission" date="2014-09" db="EMBL/GenBank/DDBJ databases">
        <authorList>
            <person name="Magalhaes I.L.F."/>
            <person name="Oliveira U."/>
            <person name="Santos F.R."/>
            <person name="Vidigal T.H.D.A."/>
            <person name="Brescovit A.D."/>
            <person name="Santos A.J."/>
        </authorList>
    </citation>
    <scope>NUCLEOTIDE SEQUENCE</scope>
    <source>
        <tissue evidence="1">Shoot tissue taken approximately 20 cm above the soil surface</tissue>
    </source>
</reference>
<organism evidence="1">
    <name type="scientific">Arundo donax</name>
    <name type="common">Giant reed</name>
    <name type="synonym">Donax arundinaceus</name>
    <dbReference type="NCBI Taxonomy" id="35708"/>
    <lineage>
        <taxon>Eukaryota</taxon>
        <taxon>Viridiplantae</taxon>
        <taxon>Streptophyta</taxon>
        <taxon>Embryophyta</taxon>
        <taxon>Tracheophyta</taxon>
        <taxon>Spermatophyta</taxon>
        <taxon>Magnoliopsida</taxon>
        <taxon>Liliopsida</taxon>
        <taxon>Poales</taxon>
        <taxon>Poaceae</taxon>
        <taxon>PACMAD clade</taxon>
        <taxon>Arundinoideae</taxon>
        <taxon>Arundineae</taxon>
        <taxon>Arundo</taxon>
    </lineage>
</organism>
<name>A0A0A9D6Y1_ARUDO</name>
<accession>A0A0A9D6Y1</accession>
<dbReference type="AlphaFoldDB" id="A0A0A9D6Y1"/>
<evidence type="ECO:0000313" key="1">
    <source>
        <dbReference type="EMBL" id="JAD81415.1"/>
    </source>
</evidence>
<proteinExistence type="predicted"/>